<feature type="region of interest" description="Disordered" evidence="3">
    <location>
        <begin position="292"/>
        <end position="336"/>
    </location>
</feature>
<dbReference type="Gene3D" id="3.40.630.30">
    <property type="match status" value="1"/>
</dbReference>
<dbReference type="AlphaFoldDB" id="A0A6J4IJF2"/>
<feature type="region of interest" description="Disordered" evidence="3">
    <location>
        <begin position="1"/>
        <end position="22"/>
    </location>
</feature>
<protein>
    <recommendedName>
        <fullName evidence="4">N-acetyltransferase domain-containing protein</fullName>
    </recommendedName>
</protein>
<evidence type="ECO:0000256" key="1">
    <source>
        <dbReference type="ARBA" id="ARBA00022679"/>
    </source>
</evidence>
<feature type="region of interest" description="Disordered" evidence="3">
    <location>
        <begin position="178"/>
        <end position="197"/>
    </location>
</feature>
<dbReference type="GO" id="GO:0016747">
    <property type="term" value="F:acyltransferase activity, transferring groups other than amino-acyl groups"/>
    <property type="evidence" value="ECO:0007669"/>
    <property type="project" value="InterPro"/>
</dbReference>
<evidence type="ECO:0000259" key="4">
    <source>
        <dbReference type="PROSITE" id="PS51186"/>
    </source>
</evidence>
<feature type="compositionally biased region" description="Acidic residues" evidence="3">
    <location>
        <begin position="426"/>
        <end position="437"/>
    </location>
</feature>
<evidence type="ECO:0000256" key="2">
    <source>
        <dbReference type="ARBA" id="ARBA00023315"/>
    </source>
</evidence>
<dbReference type="PROSITE" id="PS51186">
    <property type="entry name" value="GNAT"/>
    <property type="match status" value="1"/>
</dbReference>
<accession>A0A6J4IJF2</accession>
<proteinExistence type="predicted"/>
<dbReference type="InterPro" id="IPR016181">
    <property type="entry name" value="Acyl_CoA_acyltransferase"/>
</dbReference>
<evidence type="ECO:0000313" key="5">
    <source>
        <dbReference type="EMBL" id="CAA9253903.1"/>
    </source>
</evidence>
<keyword evidence="2" id="KW-0012">Acyltransferase</keyword>
<gene>
    <name evidence="5" type="ORF">AVDCRST_MAG63-2059</name>
</gene>
<dbReference type="PANTHER" id="PTHR43877">
    <property type="entry name" value="AMINOALKYLPHOSPHONATE N-ACETYLTRANSFERASE-RELATED-RELATED"/>
    <property type="match status" value="1"/>
</dbReference>
<feature type="region of interest" description="Disordered" evidence="3">
    <location>
        <begin position="400"/>
        <end position="443"/>
    </location>
</feature>
<reference evidence="5" key="1">
    <citation type="submission" date="2020-02" db="EMBL/GenBank/DDBJ databases">
        <authorList>
            <person name="Meier V. D."/>
        </authorList>
    </citation>
    <scope>NUCLEOTIDE SEQUENCE</scope>
    <source>
        <strain evidence="5">AVDCRST_MAG63</strain>
    </source>
</reference>
<name>A0A6J4IJF2_9BACT</name>
<dbReference type="InterPro" id="IPR050832">
    <property type="entry name" value="Bact_Acetyltransf"/>
</dbReference>
<organism evidence="5">
    <name type="scientific">uncultured Armatimonadetes bacterium</name>
    <dbReference type="NCBI Taxonomy" id="157466"/>
    <lineage>
        <taxon>Bacteria</taxon>
        <taxon>Bacillati</taxon>
        <taxon>Armatimonadota</taxon>
        <taxon>environmental samples</taxon>
    </lineage>
</organism>
<dbReference type="Pfam" id="PF00583">
    <property type="entry name" value="Acetyltransf_1"/>
    <property type="match status" value="1"/>
</dbReference>
<dbReference type="EMBL" id="CADCTO010000267">
    <property type="protein sequence ID" value="CAA9253903.1"/>
    <property type="molecule type" value="Genomic_DNA"/>
</dbReference>
<feature type="compositionally biased region" description="Low complexity" evidence="3">
    <location>
        <begin position="297"/>
        <end position="312"/>
    </location>
</feature>
<keyword evidence="1" id="KW-0808">Transferase</keyword>
<sequence>MFTSATPAGVRTPGHHKSARDERAAITVVSLAPSEIGLLERRLPSGLPGEHRERLLGQARGEAVYLVAWHRDVPVGHALLRWTGRGGEPAAASRPAGRPEVEDLWVDEAWRERGVASRLLHVAEVRCRHRGYKQLGLDAEAGDTDARALAERRGYRDTGSDPFGEDARTFLVKELVMEESNPSPSPRVPDGEGEKRTMPSTLERGLDLTLGFAILTAEALDQAIQQLVEKGKVAREHAPAIFDTVMEKGRPARENLLRVVRDDVLPGLKKAGGGGSADAEIQTLEDRVATLEQQVSTPTTPDAAAPAAVAAAGMDEESLTETPVPPPNDRETEAPGVAAGTTAATVAAGEVDVPSRDSTLDGNETMAEAATAGPPEVSEEIVVTGYEPDITVPAMDNDAELISSQPGTPEGSGTAERDALTTSADADAEVTEADIEIEDKAVP</sequence>
<dbReference type="PANTHER" id="PTHR43877:SF2">
    <property type="entry name" value="AMINOALKYLPHOSPHONATE N-ACETYLTRANSFERASE-RELATED"/>
    <property type="match status" value="1"/>
</dbReference>
<dbReference type="CDD" id="cd04301">
    <property type="entry name" value="NAT_SF"/>
    <property type="match status" value="1"/>
</dbReference>
<dbReference type="InterPro" id="IPR000182">
    <property type="entry name" value="GNAT_dom"/>
</dbReference>
<dbReference type="SUPFAM" id="SSF55729">
    <property type="entry name" value="Acyl-CoA N-acyltransferases (Nat)"/>
    <property type="match status" value="1"/>
</dbReference>
<evidence type="ECO:0000256" key="3">
    <source>
        <dbReference type="SAM" id="MobiDB-lite"/>
    </source>
</evidence>
<feature type="domain" description="N-acetyltransferase" evidence="4">
    <location>
        <begin position="26"/>
        <end position="182"/>
    </location>
</feature>